<dbReference type="GO" id="GO:0019760">
    <property type="term" value="P:glucosinolate metabolic process"/>
    <property type="evidence" value="ECO:0007669"/>
    <property type="project" value="UniProtKB-ARBA"/>
</dbReference>
<sequence>MELEGVSPARGRRYAVLLCAEDSEHVKRKYGGYFGVFVSLLGEEGDAWAVYRVAAGEFPGEEEIRAVDGFVLTGSCNDAHGDDPWIRQLLGLLRRLVEMKKKILGVCFGHQILCRALGGKTGRSATGWDIGVTTIEMLPPSKQLSSFKLPASLQVIECHQDEVTELPLKAEVMGKSGKTGVEMFRYGEHAMGIQGHPEYTKDILLHLIERLEAKKCITAEYAEAMRARAAEGEPDREAWRKLCTSFLKGSLW</sequence>
<dbReference type="InterPro" id="IPR044992">
    <property type="entry name" value="ChyE-like"/>
</dbReference>
<dbReference type="CDD" id="cd01741">
    <property type="entry name" value="GATase1_1"/>
    <property type="match status" value="1"/>
</dbReference>
<comment type="pathway">
    <text evidence="2">Secondary metabolite biosynthesis.</text>
</comment>
<dbReference type="GO" id="GO:0008233">
    <property type="term" value="F:peptidase activity"/>
    <property type="evidence" value="ECO:0007669"/>
    <property type="project" value="UniProtKB-ARBA"/>
</dbReference>
<comment type="subcellular location">
    <subcellularLocation>
        <location evidence="1">Cytoplasm</location>
        <location evidence="1">Cytosol</location>
    </subcellularLocation>
</comment>
<keyword evidence="4" id="KW-0963">Cytoplasm</keyword>
<dbReference type="OMA" id="PWIQTLK"/>
<dbReference type="InterPro" id="IPR029062">
    <property type="entry name" value="Class_I_gatase-like"/>
</dbReference>
<comment type="similarity">
    <text evidence="3">Belongs to the peptidase C26 family.</text>
</comment>
<evidence type="ECO:0000256" key="2">
    <source>
        <dbReference type="ARBA" id="ARBA00005179"/>
    </source>
</evidence>
<reference evidence="7" key="1">
    <citation type="submission" date="2021-01" db="UniProtKB">
        <authorList>
            <consortium name="EnsemblPlants"/>
        </authorList>
    </citation>
    <scope>IDENTIFICATION</scope>
</reference>
<keyword evidence="8" id="KW-1185">Reference proteome</keyword>
<dbReference type="Gene3D" id="3.40.50.880">
    <property type="match status" value="1"/>
</dbReference>
<dbReference type="EnsemblPlants" id="Kaladp0040s0303.1.v1.1">
    <property type="protein sequence ID" value="Kaladp0040s0303.1.v1.1"/>
    <property type="gene ID" value="Kaladp0040s0303.v1.1"/>
</dbReference>
<dbReference type="SUPFAM" id="SSF52317">
    <property type="entry name" value="Class I glutamine amidotransferase-like"/>
    <property type="match status" value="1"/>
</dbReference>
<proteinExistence type="inferred from homology"/>
<evidence type="ECO:0000256" key="3">
    <source>
        <dbReference type="ARBA" id="ARBA00011083"/>
    </source>
</evidence>
<dbReference type="PROSITE" id="PS51273">
    <property type="entry name" value="GATASE_TYPE_1"/>
    <property type="match status" value="1"/>
</dbReference>
<dbReference type="GO" id="GO:0005829">
    <property type="term" value="C:cytosol"/>
    <property type="evidence" value="ECO:0007669"/>
    <property type="project" value="UniProtKB-SubCell"/>
</dbReference>
<dbReference type="InterPro" id="IPR017926">
    <property type="entry name" value="GATASE"/>
</dbReference>
<evidence type="ECO:0000256" key="4">
    <source>
        <dbReference type="ARBA" id="ARBA00022490"/>
    </source>
</evidence>
<evidence type="ECO:0000313" key="8">
    <source>
        <dbReference type="Proteomes" id="UP000594263"/>
    </source>
</evidence>
<accession>A0A7N0TNN4</accession>
<evidence type="ECO:0000259" key="6">
    <source>
        <dbReference type="Pfam" id="PF00117"/>
    </source>
</evidence>
<dbReference type="PANTHER" id="PTHR42695">
    <property type="entry name" value="GLUTAMINE AMIDOTRANSFERASE YLR126C-RELATED"/>
    <property type="match status" value="1"/>
</dbReference>
<evidence type="ECO:0000256" key="5">
    <source>
        <dbReference type="ARBA" id="ARBA00022801"/>
    </source>
</evidence>
<dbReference type="Gramene" id="Kaladp0040s0303.1.v1.1">
    <property type="protein sequence ID" value="Kaladp0040s0303.1.v1.1"/>
    <property type="gene ID" value="Kaladp0040s0303.v1.1"/>
</dbReference>
<evidence type="ECO:0000256" key="1">
    <source>
        <dbReference type="ARBA" id="ARBA00004514"/>
    </source>
</evidence>
<protein>
    <recommendedName>
        <fullName evidence="6">Glutamine amidotransferase domain-containing protein</fullName>
    </recommendedName>
</protein>
<dbReference type="Pfam" id="PF00117">
    <property type="entry name" value="GATase"/>
    <property type="match status" value="1"/>
</dbReference>
<organism evidence="7 8">
    <name type="scientific">Kalanchoe fedtschenkoi</name>
    <name type="common">Lavender scallops</name>
    <name type="synonym">South American air plant</name>
    <dbReference type="NCBI Taxonomy" id="63787"/>
    <lineage>
        <taxon>Eukaryota</taxon>
        <taxon>Viridiplantae</taxon>
        <taxon>Streptophyta</taxon>
        <taxon>Embryophyta</taxon>
        <taxon>Tracheophyta</taxon>
        <taxon>Spermatophyta</taxon>
        <taxon>Magnoliopsida</taxon>
        <taxon>eudicotyledons</taxon>
        <taxon>Gunneridae</taxon>
        <taxon>Pentapetalae</taxon>
        <taxon>Saxifragales</taxon>
        <taxon>Crassulaceae</taxon>
        <taxon>Kalanchoe</taxon>
    </lineage>
</organism>
<feature type="domain" description="Glutamine amidotransferase" evidence="6">
    <location>
        <begin position="66"/>
        <end position="200"/>
    </location>
</feature>
<name>A0A7N0TNN4_KALFE</name>
<dbReference type="PANTHER" id="PTHR42695:SF13">
    <property type="entry name" value="GLUTAMINE AMIDOTRANSFERASE CLASS-I FAMILY PROTEIN, EXPRESSED"/>
    <property type="match status" value="1"/>
</dbReference>
<dbReference type="AlphaFoldDB" id="A0A7N0TNN4"/>
<evidence type="ECO:0000313" key="7">
    <source>
        <dbReference type="EnsemblPlants" id="Kaladp0040s0303.1.v1.1"/>
    </source>
</evidence>
<dbReference type="FunFam" id="3.40.50.880:FF:000040">
    <property type="entry name" value="Gamma-glutamyl peptidase 5"/>
    <property type="match status" value="1"/>
</dbReference>
<keyword evidence="5" id="KW-0378">Hydrolase</keyword>
<dbReference type="Proteomes" id="UP000594263">
    <property type="component" value="Unplaced"/>
</dbReference>